<evidence type="ECO:0000313" key="2">
    <source>
        <dbReference type="EMBL" id="EJW92387.1"/>
    </source>
</evidence>
<protein>
    <submittedName>
        <fullName evidence="2">Uncharacterized protein</fullName>
    </submittedName>
</protein>
<feature type="compositionally biased region" description="Low complexity" evidence="1">
    <location>
        <begin position="49"/>
        <end position="61"/>
    </location>
</feature>
<feature type="region of interest" description="Disordered" evidence="1">
    <location>
        <begin position="1"/>
        <end position="61"/>
    </location>
</feature>
<organism evidence="2">
    <name type="scientific">gut metagenome</name>
    <dbReference type="NCBI Taxonomy" id="749906"/>
    <lineage>
        <taxon>unclassified sequences</taxon>
        <taxon>metagenomes</taxon>
        <taxon>organismal metagenomes</taxon>
    </lineage>
</organism>
<name>J9FS32_9ZZZZ</name>
<gene>
    <name evidence="2" type="ORF">EVA_19507</name>
</gene>
<comment type="caution">
    <text evidence="2">The sequence shown here is derived from an EMBL/GenBank/DDBJ whole genome shotgun (WGS) entry which is preliminary data.</text>
</comment>
<dbReference type="AlphaFoldDB" id="J9FS32"/>
<accession>J9FS32</accession>
<feature type="compositionally biased region" description="Low complexity" evidence="1">
    <location>
        <begin position="21"/>
        <end position="37"/>
    </location>
</feature>
<proteinExistence type="predicted"/>
<sequence length="61" mass="6397">MGARSSKAGTWASPSRAGSVRTSASTSRPRGPSARPPSRWRRPRPSPGPWSASPSADPPSR</sequence>
<reference evidence="2" key="1">
    <citation type="journal article" date="2012" name="PLoS ONE">
        <title>Gene sets for utilization of primary and secondary nutrition supplies in the distal gut of endangered iberian lynx.</title>
        <authorList>
            <person name="Alcaide M."/>
            <person name="Messina E."/>
            <person name="Richter M."/>
            <person name="Bargiela R."/>
            <person name="Peplies J."/>
            <person name="Huws S.A."/>
            <person name="Newbold C.J."/>
            <person name="Golyshin P.N."/>
            <person name="Simon M.A."/>
            <person name="Lopez G."/>
            <person name="Yakimov M.M."/>
            <person name="Ferrer M."/>
        </authorList>
    </citation>
    <scope>NUCLEOTIDE SEQUENCE</scope>
</reference>
<evidence type="ECO:0000256" key="1">
    <source>
        <dbReference type="SAM" id="MobiDB-lite"/>
    </source>
</evidence>
<dbReference type="EMBL" id="AMCI01007570">
    <property type="protein sequence ID" value="EJW92387.1"/>
    <property type="molecule type" value="Genomic_DNA"/>
</dbReference>